<feature type="region of interest" description="Disordered" evidence="1">
    <location>
        <begin position="1"/>
        <end position="26"/>
    </location>
</feature>
<dbReference type="Proteomes" id="UP001206128">
    <property type="component" value="Unassembled WGS sequence"/>
</dbReference>
<keyword evidence="4" id="KW-1185">Reference proteome</keyword>
<comment type="caution">
    <text evidence="3">The sequence shown here is derived from an EMBL/GenBank/DDBJ whole genome shotgun (WGS) entry which is preliminary data.</text>
</comment>
<organism evidence="3 4">
    <name type="scientific">Goodfellowiella coeruleoviolacea</name>
    <dbReference type="NCBI Taxonomy" id="334858"/>
    <lineage>
        <taxon>Bacteria</taxon>
        <taxon>Bacillati</taxon>
        <taxon>Actinomycetota</taxon>
        <taxon>Actinomycetes</taxon>
        <taxon>Pseudonocardiales</taxon>
        <taxon>Pseudonocardiaceae</taxon>
        <taxon>Goodfellowiella</taxon>
    </lineage>
</organism>
<keyword evidence="2" id="KW-0812">Transmembrane</keyword>
<feature type="transmembrane region" description="Helical" evidence="2">
    <location>
        <begin position="83"/>
        <end position="101"/>
    </location>
</feature>
<evidence type="ECO:0000256" key="2">
    <source>
        <dbReference type="SAM" id="Phobius"/>
    </source>
</evidence>
<name>A0AAE3GD98_9PSEU</name>
<feature type="transmembrane region" description="Helical" evidence="2">
    <location>
        <begin position="157"/>
        <end position="178"/>
    </location>
</feature>
<proteinExistence type="predicted"/>
<evidence type="ECO:0000313" key="3">
    <source>
        <dbReference type="EMBL" id="MCP2165985.1"/>
    </source>
</evidence>
<keyword evidence="2" id="KW-0472">Membrane</keyword>
<protein>
    <submittedName>
        <fullName evidence="3">Uncharacterized protein</fullName>
    </submittedName>
</protein>
<feature type="transmembrane region" description="Helical" evidence="2">
    <location>
        <begin position="113"/>
        <end position="137"/>
    </location>
</feature>
<dbReference type="AlphaFoldDB" id="A0AAE3GD98"/>
<evidence type="ECO:0000256" key="1">
    <source>
        <dbReference type="SAM" id="MobiDB-lite"/>
    </source>
</evidence>
<keyword evidence="2" id="KW-1133">Transmembrane helix</keyword>
<sequence>MSALNQPTPHPDQPADQGGGKPAVPPPPRPVAVARWLWIASAAFGAGRTVVELADRPRLINDLRGVVPDASQDELDQLATGQVFTGLLLAVALFALYTSLANRMARGVNWARVLLTVLAGFGALVGLGGLIAIASGIPAAFGLTLSPVNTALSLVDLAVDVTAMVLMFVPAAAAYFTARRRPRRPSPPPPLRPHLP</sequence>
<accession>A0AAE3GD98</accession>
<dbReference type="EMBL" id="JAMTCK010000006">
    <property type="protein sequence ID" value="MCP2165985.1"/>
    <property type="molecule type" value="Genomic_DNA"/>
</dbReference>
<dbReference type="RefSeq" id="WP_253771419.1">
    <property type="nucleotide sequence ID" value="NZ_JAMTCK010000006.1"/>
</dbReference>
<reference evidence="3" key="1">
    <citation type="submission" date="2022-06" db="EMBL/GenBank/DDBJ databases">
        <title>Genomic Encyclopedia of Archaeal and Bacterial Type Strains, Phase II (KMG-II): from individual species to whole genera.</title>
        <authorList>
            <person name="Goeker M."/>
        </authorList>
    </citation>
    <scope>NUCLEOTIDE SEQUENCE</scope>
    <source>
        <strain evidence="3">DSM 43935</strain>
    </source>
</reference>
<gene>
    <name evidence="3" type="ORF">LX83_002844</name>
</gene>
<evidence type="ECO:0000313" key="4">
    <source>
        <dbReference type="Proteomes" id="UP001206128"/>
    </source>
</evidence>